<dbReference type="InterPro" id="IPR058245">
    <property type="entry name" value="NreC/VraR/RcsB-like_REC"/>
</dbReference>
<dbReference type="Proteomes" id="UP001321249">
    <property type="component" value="Unassembled WGS sequence"/>
</dbReference>
<evidence type="ECO:0000313" key="4">
    <source>
        <dbReference type="Proteomes" id="UP001219901"/>
    </source>
</evidence>
<sequence length="126" mass="14058">MYRVLLIDDQPIFRDIIRAMLDKAGGFEVVAEREDGAHAADTYREILPDAVIMDVQMPQMNGFEAVGTIIAEDPQAVVVLTSMKQDDVYESLATEAGAAAFYPKRHLDVEVVRDLIEKRHQQVLAA</sequence>
<evidence type="ECO:0000313" key="3">
    <source>
        <dbReference type="EMBL" id="WFG38194.1"/>
    </source>
</evidence>
<reference evidence="3" key="2">
    <citation type="journal article" date="2023" name="Nat. Commun.">
        <title>Cultivation of marine bacteria of the SAR202 clade.</title>
        <authorList>
            <person name="Lim Y."/>
            <person name="Seo J.H."/>
            <person name="Giovannoni S.J."/>
            <person name="Kang I."/>
            <person name="Cho J.C."/>
        </authorList>
    </citation>
    <scope>NUCLEOTIDE SEQUENCE</scope>
    <source>
        <strain evidence="3">JH1073</strain>
    </source>
</reference>
<proteinExistence type="predicted"/>
<evidence type="ECO:0000259" key="1">
    <source>
        <dbReference type="SMART" id="SM00448"/>
    </source>
</evidence>
<reference evidence="4" key="3">
    <citation type="submission" date="2023-06" db="EMBL/GenBank/DDBJ databases">
        <title>Pangenomics reveal diversification of enzyme families and niche specialization in globally abundant SAR202 bacteria.</title>
        <authorList>
            <person name="Saw J.H.W."/>
        </authorList>
    </citation>
    <scope>NUCLEOTIDE SEQUENCE [LARGE SCALE GENOMIC DNA]</scope>
    <source>
        <strain evidence="4">JH1073</strain>
    </source>
</reference>
<dbReference type="PANTHER" id="PTHR42872">
    <property type="entry name" value="PROTEIN-GLUTAMATE METHYLESTERASE/PROTEIN-GLUTAMINE GLUTAMINASE"/>
    <property type="match status" value="1"/>
</dbReference>
<dbReference type="PANTHER" id="PTHR42872:SF3">
    <property type="entry name" value="PROTEIN-GLUTAMATE METHYLESTERASE_PROTEIN-GLUTAMINE GLUTAMINASE 1"/>
    <property type="match status" value="1"/>
</dbReference>
<dbReference type="Proteomes" id="UP001219901">
    <property type="component" value="Chromosome"/>
</dbReference>
<evidence type="ECO:0000313" key="5">
    <source>
        <dbReference type="Proteomes" id="UP001321249"/>
    </source>
</evidence>
<feature type="domain" description="Response regulatory" evidence="1">
    <location>
        <begin position="2"/>
        <end position="115"/>
    </location>
</feature>
<evidence type="ECO:0000313" key="2">
    <source>
        <dbReference type="EMBL" id="MDG0866770.1"/>
    </source>
</evidence>
<dbReference type="CDD" id="cd17535">
    <property type="entry name" value="REC_NarL-like"/>
    <property type="match status" value="1"/>
</dbReference>
<gene>
    <name evidence="2" type="ORF">GKO46_06740</name>
    <name evidence="3" type="ORF">GKO48_00745</name>
</gene>
<dbReference type="Pfam" id="PF00072">
    <property type="entry name" value="Response_reg"/>
    <property type="match status" value="1"/>
</dbReference>
<dbReference type="GO" id="GO:0000160">
    <property type="term" value="P:phosphorelay signal transduction system"/>
    <property type="evidence" value="ECO:0007669"/>
    <property type="project" value="InterPro"/>
</dbReference>
<dbReference type="Gene3D" id="3.40.50.2300">
    <property type="match status" value="1"/>
</dbReference>
<dbReference type="RefSeq" id="WP_342824480.1">
    <property type="nucleotide sequence ID" value="NZ_CP046146.1"/>
</dbReference>
<protein>
    <submittedName>
        <fullName evidence="3">Response regulator</fullName>
    </submittedName>
</protein>
<dbReference type="InterPro" id="IPR001789">
    <property type="entry name" value="Sig_transdc_resp-reg_receiver"/>
</dbReference>
<dbReference type="EMBL" id="WMBE01000002">
    <property type="protein sequence ID" value="MDG0866770.1"/>
    <property type="molecule type" value="Genomic_DNA"/>
</dbReference>
<dbReference type="AlphaFoldDB" id="A0AAJ6CTI0"/>
<accession>A0AAJ6CTI0</accession>
<dbReference type="SMART" id="SM00448">
    <property type="entry name" value="REC"/>
    <property type="match status" value="1"/>
</dbReference>
<name>A0AAJ6CTI0_9CHLR</name>
<organism evidence="3 4">
    <name type="scientific">Candidatus Lucifugimonas marina</name>
    <dbReference type="NCBI Taxonomy" id="3038979"/>
    <lineage>
        <taxon>Bacteria</taxon>
        <taxon>Bacillati</taxon>
        <taxon>Chloroflexota</taxon>
        <taxon>Dehalococcoidia</taxon>
        <taxon>SAR202 cluster</taxon>
        <taxon>Candidatus Lucifugimonadales</taxon>
        <taxon>Candidatus Lucifugimonadaceae</taxon>
        <taxon>Candidatus Lucifugimonas</taxon>
    </lineage>
</organism>
<dbReference type="InterPro" id="IPR011006">
    <property type="entry name" value="CheY-like_superfamily"/>
</dbReference>
<dbReference type="EMBL" id="CP046147">
    <property type="protein sequence ID" value="WFG38194.1"/>
    <property type="molecule type" value="Genomic_DNA"/>
</dbReference>
<reference evidence="4 5" key="1">
    <citation type="submission" date="2019-11" db="EMBL/GenBank/DDBJ databases">
        <authorList>
            <person name="Cho J.-C."/>
        </authorList>
    </citation>
    <scope>NUCLEOTIDE SEQUENCE [LARGE SCALE GENOMIC DNA]</scope>
    <source>
        <strain evidence="3 4">JH1073</strain>
        <strain evidence="2 5">JH702</strain>
    </source>
</reference>
<dbReference type="SUPFAM" id="SSF52172">
    <property type="entry name" value="CheY-like"/>
    <property type="match status" value="1"/>
</dbReference>
<keyword evidence="4" id="KW-1185">Reference proteome</keyword>